<organism evidence="3 4">
    <name type="scientific">Rheinheimera pacifica</name>
    <dbReference type="NCBI Taxonomy" id="173990"/>
    <lineage>
        <taxon>Bacteria</taxon>
        <taxon>Pseudomonadati</taxon>
        <taxon>Pseudomonadota</taxon>
        <taxon>Gammaproteobacteria</taxon>
        <taxon>Chromatiales</taxon>
        <taxon>Chromatiaceae</taxon>
        <taxon>Rheinheimera</taxon>
    </lineage>
</organism>
<dbReference type="Gene3D" id="3.20.20.80">
    <property type="entry name" value="Glycosidases"/>
    <property type="match status" value="2"/>
</dbReference>
<dbReference type="GO" id="GO:0004556">
    <property type="term" value="F:alpha-amylase activity"/>
    <property type="evidence" value="ECO:0007669"/>
    <property type="project" value="TreeGrafter"/>
</dbReference>
<keyword evidence="3" id="KW-0326">Glycosidase</keyword>
<dbReference type="CDD" id="cd11349">
    <property type="entry name" value="AmyAc_3"/>
    <property type="match status" value="1"/>
</dbReference>
<accession>A0A1H6NMW2</accession>
<name>A0A1H6NMW2_9GAMM</name>
<dbReference type="EMBL" id="FNXF01000025">
    <property type="protein sequence ID" value="SEI12614.1"/>
    <property type="molecule type" value="Genomic_DNA"/>
</dbReference>
<gene>
    <name evidence="3" type="ORF">SAMN05660691_03978</name>
</gene>
<dbReference type="PANTHER" id="PTHR10357:SF205">
    <property type="entry name" value="O-GLYCOSYL HYDROLASE FAMILY 13"/>
    <property type="match status" value="1"/>
</dbReference>
<keyword evidence="4" id="KW-1185">Reference proteome</keyword>
<dbReference type="Proteomes" id="UP000199371">
    <property type="component" value="Unassembled WGS sequence"/>
</dbReference>
<evidence type="ECO:0000259" key="2">
    <source>
        <dbReference type="SMART" id="SM00642"/>
    </source>
</evidence>
<dbReference type="Pfam" id="PF00128">
    <property type="entry name" value="Alpha-amylase"/>
    <property type="match status" value="2"/>
</dbReference>
<protein>
    <submittedName>
        <fullName evidence="3">Glycosidase</fullName>
    </submittedName>
</protein>
<feature type="domain" description="Glycosyl hydrolase family 13 catalytic" evidence="2">
    <location>
        <begin position="54"/>
        <end position="525"/>
    </location>
</feature>
<keyword evidence="1" id="KW-0732">Signal</keyword>
<dbReference type="InterPro" id="IPR017853">
    <property type="entry name" value="GH"/>
</dbReference>
<dbReference type="InterPro" id="IPR006047">
    <property type="entry name" value="GH13_cat_dom"/>
</dbReference>
<sequence length="634" mass="70626">MNKTATILMLSLAGSMLLACGGKAPEQATPVKADPTEHNATIVNTAEHKVVVYQVFTRLFGNQNTTNTPWGTLEQNGVGKFADFTPEALSAIKAMGTSHIWYTGVPHHALVRDYSAYGISHDDPDVIKGRAGSPYAVKDYYNVNPDLATDPANRLAEFEALIKRTHQHDMKVLIDIVPNHVARAYQSLSNPPGVTDFGANDDTSVEYKRDNNFYYVPGQPFNVPAFPASYKVLGGDAHPAADGKFNETPAKWTGNGSRAAQPDFDDWYETVKINYGVRPDGSYDFDKLPADYADKDWPAHYAFWQGKDVPDSWLKFRDITQYWLDKGVDGFRYDMAEMVPVEFWSYLNSHIKHKNPDAFLLAEVYQPHLYRDYIRLGKMDYLYDKVEFYDSLKLVMQGKGPTSTLVETQQRMADIEHHMLHFLENHDEQRIAAPEFAGDAKKGMPAMVVSATISTSPTMLYFGQDVGEPGAEDAGFGKASRTTIFDYWGVPHHQRWMNGGKFDGGALSAEELTLHNFYKTLLSFTASAPALMGEYTELHSANLAAGTAYSEQQLAFARYNDRQKLLIVSHFNSENGVSFGLTLPAELITKWQLADGRYPLTDKLTDTQYTLQVANGVGTVALQLAPLASVILEL</sequence>
<reference evidence="4" key="1">
    <citation type="submission" date="2016-10" db="EMBL/GenBank/DDBJ databases">
        <authorList>
            <person name="Varghese N."/>
            <person name="Submissions S."/>
        </authorList>
    </citation>
    <scope>NUCLEOTIDE SEQUENCE [LARGE SCALE GENOMIC DNA]</scope>
    <source>
        <strain evidence="4">DSM 17616</strain>
    </source>
</reference>
<dbReference type="PANTHER" id="PTHR10357">
    <property type="entry name" value="ALPHA-AMYLASE FAMILY MEMBER"/>
    <property type="match status" value="1"/>
</dbReference>
<dbReference type="AlphaFoldDB" id="A0A1H6NMW2"/>
<keyword evidence="3" id="KW-0378">Hydrolase</keyword>
<dbReference type="SMART" id="SM00642">
    <property type="entry name" value="Aamy"/>
    <property type="match status" value="1"/>
</dbReference>
<evidence type="ECO:0000313" key="4">
    <source>
        <dbReference type="Proteomes" id="UP000199371"/>
    </source>
</evidence>
<dbReference type="RefSeq" id="WP_092796940.1">
    <property type="nucleotide sequence ID" value="NZ_FNXF01000025.1"/>
</dbReference>
<proteinExistence type="predicted"/>
<dbReference type="STRING" id="173990.SAMN05660691_03978"/>
<evidence type="ECO:0000256" key="1">
    <source>
        <dbReference type="SAM" id="SignalP"/>
    </source>
</evidence>
<dbReference type="SUPFAM" id="SSF51445">
    <property type="entry name" value="(Trans)glycosidases"/>
    <property type="match status" value="1"/>
</dbReference>
<evidence type="ECO:0000313" key="3">
    <source>
        <dbReference type="EMBL" id="SEI12614.1"/>
    </source>
</evidence>
<dbReference type="PROSITE" id="PS51257">
    <property type="entry name" value="PROKAR_LIPOPROTEIN"/>
    <property type="match status" value="1"/>
</dbReference>
<dbReference type="OrthoDB" id="9805159at2"/>
<feature type="signal peptide" evidence="1">
    <location>
        <begin position="1"/>
        <end position="19"/>
    </location>
</feature>
<feature type="chain" id="PRO_5011604911" evidence="1">
    <location>
        <begin position="20"/>
        <end position="634"/>
    </location>
</feature>
<dbReference type="GO" id="GO:0009313">
    <property type="term" value="P:oligosaccharide catabolic process"/>
    <property type="evidence" value="ECO:0007669"/>
    <property type="project" value="TreeGrafter"/>
</dbReference>